<dbReference type="AlphaFoldDB" id="A0A2S8R6L3"/>
<evidence type="ECO:0000313" key="1">
    <source>
        <dbReference type="EMBL" id="PQQ65435.1"/>
    </source>
</evidence>
<organism evidence="1 2">
    <name type="scientific">Acetivibrio saccincola</name>
    <dbReference type="NCBI Taxonomy" id="1677857"/>
    <lineage>
        <taxon>Bacteria</taxon>
        <taxon>Bacillati</taxon>
        <taxon>Bacillota</taxon>
        <taxon>Clostridia</taxon>
        <taxon>Eubacteriales</taxon>
        <taxon>Oscillospiraceae</taxon>
        <taxon>Acetivibrio</taxon>
    </lineage>
</organism>
<protein>
    <submittedName>
        <fullName evidence="1">Uncharacterized protein</fullName>
    </submittedName>
</protein>
<dbReference type="Proteomes" id="UP000239720">
    <property type="component" value="Unassembled WGS sequence"/>
</dbReference>
<name>A0A2S8R6L3_9FIRM</name>
<accession>A0A2S8R6L3</accession>
<proteinExistence type="predicted"/>
<dbReference type="OrthoDB" id="2868084at2"/>
<dbReference type="RefSeq" id="WP_105367368.1">
    <property type="nucleotide sequence ID" value="NZ_NEMB01000003.1"/>
</dbReference>
<comment type="caution">
    <text evidence="1">The sequence shown here is derived from an EMBL/GenBank/DDBJ whole genome shotgun (WGS) entry which is preliminary data.</text>
</comment>
<dbReference type="EMBL" id="NEMB01000003">
    <property type="protein sequence ID" value="PQQ65435.1"/>
    <property type="molecule type" value="Genomic_DNA"/>
</dbReference>
<reference evidence="1 2" key="1">
    <citation type="journal article" date="2018" name="Syst. Appl. Microbiol.">
        <title>Characterization and high-quality draft genome sequence of Herbivorax saccincola A7, an anaerobic, alkaliphilic, thermophilic, cellulolytic, and xylanolytic bacterium.</title>
        <authorList>
            <person name="Aikawa S."/>
            <person name="Baramee S."/>
            <person name="Sermsathanaswadi J."/>
            <person name="Thianheng P."/>
            <person name="Tachaapaikoon C."/>
            <person name="Shikata A."/>
            <person name="Waeonukul R."/>
            <person name="Pason P."/>
            <person name="Ratanakhanokchai K."/>
            <person name="Kosugi A."/>
        </authorList>
    </citation>
    <scope>NUCLEOTIDE SEQUENCE [LARGE SCALE GENOMIC DNA]</scope>
    <source>
        <strain evidence="1 2">A7</strain>
    </source>
</reference>
<evidence type="ECO:0000313" key="2">
    <source>
        <dbReference type="Proteomes" id="UP000239720"/>
    </source>
</evidence>
<gene>
    <name evidence="1" type="ORF">B9R14_00695</name>
</gene>
<sequence length="173" mass="20237">MKKNIIKTSIVLYGEIKNDSVIWKKWYEYAKSFIEKVGYCPNYVGISGQSFKSKHILSISRIEKKFIKTVENGETFDSLEVYSLPPNFNQAAFDYEIHMARICSYEPHFILATLLQKDFLKIDVDNVINELKEFINFKNGQIFEMTNPESPFFYAAKVNPVSYYKSLKILKEI</sequence>